<sequence length="317" mass="35260">MLKHHVPVKGHQIYVVEAIPDVPSDAPTVVFMAGLGATVEHWAAVQRLLPSNVRSFAYDRLGLGRSDRTDLPRPASVLAEELHDTLVACATPGPYLFVASSYAGIICREFLEKHDSDVAGLIYVDANHERSQIERRWPIEITTRMADTTAFTADEATGLAEAHGCTPEEWADYLAAVNSARQELAVQKEREAGGAPVRRGEWTLYESSVEALGQYAQLDRQALGTRPLSVIMANLVRDFQRLYEAGKRAGLGSAEDHAIVEEFCARLPEVELRLNYDVLRLSSLHRMIITSISGHLVHLWEPELCVQEIMWCLQHIA</sequence>
<dbReference type="InterPro" id="IPR000073">
    <property type="entry name" value="AB_hydrolase_1"/>
</dbReference>
<proteinExistence type="predicted"/>
<dbReference type="PANTHER" id="PTHR43689:SF8">
    <property type="entry name" value="ALPHA_BETA-HYDROLASES SUPERFAMILY PROTEIN"/>
    <property type="match status" value="1"/>
</dbReference>
<feature type="domain" description="AB hydrolase-1" evidence="1">
    <location>
        <begin position="29"/>
        <end position="184"/>
    </location>
</feature>
<accession>A0A1Y2BB01</accession>
<organism evidence="2 3">
    <name type="scientific">Naematelia encephala</name>
    <dbReference type="NCBI Taxonomy" id="71784"/>
    <lineage>
        <taxon>Eukaryota</taxon>
        <taxon>Fungi</taxon>
        <taxon>Dikarya</taxon>
        <taxon>Basidiomycota</taxon>
        <taxon>Agaricomycotina</taxon>
        <taxon>Tremellomycetes</taxon>
        <taxon>Tremellales</taxon>
        <taxon>Naemateliaceae</taxon>
        <taxon>Naematelia</taxon>
    </lineage>
</organism>
<dbReference type="OrthoDB" id="294702at2759"/>
<dbReference type="InParanoid" id="A0A1Y2BB01"/>
<name>A0A1Y2BB01_9TREE</name>
<keyword evidence="2" id="KW-0378">Hydrolase</keyword>
<dbReference type="SUPFAM" id="SSF53474">
    <property type="entry name" value="alpha/beta-Hydrolases"/>
    <property type="match status" value="1"/>
</dbReference>
<dbReference type="InterPro" id="IPR029058">
    <property type="entry name" value="AB_hydrolase_fold"/>
</dbReference>
<evidence type="ECO:0000313" key="2">
    <source>
        <dbReference type="EMBL" id="ORY32012.1"/>
    </source>
</evidence>
<dbReference type="GO" id="GO:0016787">
    <property type="term" value="F:hydrolase activity"/>
    <property type="evidence" value="ECO:0007669"/>
    <property type="project" value="UniProtKB-KW"/>
</dbReference>
<dbReference type="PANTHER" id="PTHR43689">
    <property type="entry name" value="HYDROLASE"/>
    <property type="match status" value="1"/>
</dbReference>
<dbReference type="Pfam" id="PF12697">
    <property type="entry name" value="Abhydrolase_6"/>
    <property type="match status" value="1"/>
</dbReference>
<evidence type="ECO:0000313" key="3">
    <source>
        <dbReference type="Proteomes" id="UP000193986"/>
    </source>
</evidence>
<dbReference type="AlphaFoldDB" id="A0A1Y2BB01"/>
<dbReference type="Gene3D" id="3.40.50.1820">
    <property type="entry name" value="alpha/beta hydrolase"/>
    <property type="match status" value="1"/>
</dbReference>
<gene>
    <name evidence="2" type="ORF">BCR39DRAFT_525196</name>
</gene>
<reference evidence="2 3" key="1">
    <citation type="submission" date="2016-07" db="EMBL/GenBank/DDBJ databases">
        <title>Pervasive Adenine N6-methylation of Active Genes in Fungi.</title>
        <authorList>
            <consortium name="DOE Joint Genome Institute"/>
            <person name="Mondo S.J."/>
            <person name="Dannebaum R.O."/>
            <person name="Kuo R.C."/>
            <person name="Labutti K."/>
            <person name="Haridas S."/>
            <person name="Kuo A."/>
            <person name="Salamov A."/>
            <person name="Ahrendt S.R."/>
            <person name="Lipzen A."/>
            <person name="Sullivan W."/>
            <person name="Andreopoulos W.B."/>
            <person name="Clum A."/>
            <person name="Lindquist E."/>
            <person name="Daum C."/>
            <person name="Ramamoorthy G.K."/>
            <person name="Gryganskyi A."/>
            <person name="Culley D."/>
            <person name="Magnuson J.K."/>
            <person name="James T.Y."/>
            <person name="O'Malley M.A."/>
            <person name="Stajich J.E."/>
            <person name="Spatafora J.W."/>
            <person name="Visel A."/>
            <person name="Grigoriev I.V."/>
        </authorList>
    </citation>
    <scope>NUCLEOTIDE SEQUENCE [LARGE SCALE GENOMIC DNA]</scope>
    <source>
        <strain evidence="2 3">68-887.2</strain>
    </source>
</reference>
<protein>
    <submittedName>
        <fullName evidence="2">Alpha/Beta hydrolase protein</fullName>
    </submittedName>
</protein>
<dbReference type="STRING" id="71784.A0A1Y2BB01"/>
<evidence type="ECO:0000259" key="1">
    <source>
        <dbReference type="Pfam" id="PF12697"/>
    </source>
</evidence>
<keyword evidence="3" id="KW-1185">Reference proteome</keyword>
<comment type="caution">
    <text evidence="2">The sequence shown here is derived from an EMBL/GenBank/DDBJ whole genome shotgun (WGS) entry which is preliminary data.</text>
</comment>
<dbReference type="EMBL" id="MCFC01000012">
    <property type="protein sequence ID" value="ORY32012.1"/>
    <property type="molecule type" value="Genomic_DNA"/>
</dbReference>
<dbReference type="Proteomes" id="UP000193986">
    <property type="component" value="Unassembled WGS sequence"/>
</dbReference>